<reference evidence="3" key="1">
    <citation type="journal article" date="2017" name="Nat. Ecol. Evol.">
        <title>Genome expansion and lineage-specific genetic innovations in the forest pathogenic fungi Armillaria.</title>
        <authorList>
            <person name="Sipos G."/>
            <person name="Prasanna A.N."/>
            <person name="Walter M.C."/>
            <person name="O'Connor E."/>
            <person name="Balint B."/>
            <person name="Krizsan K."/>
            <person name="Kiss B."/>
            <person name="Hess J."/>
            <person name="Varga T."/>
            <person name="Slot J."/>
            <person name="Riley R."/>
            <person name="Boka B."/>
            <person name="Rigling D."/>
            <person name="Barry K."/>
            <person name="Lee J."/>
            <person name="Mihaltcheva S."/>
            <person name="LaButti K."/>
            <person name="Lipzen A."/>
            <person name="Waldron R."/>
            <person name="Moloney N.M."/>
            <person name="Sperisen C."/>
            <person name="Kredics L."/>
            <person name="Vagvoelgyi C."/>
            <person name="Patrignani A."/>
            <person name="Fitzpatrick D."/>
            <person name="Nagy I."/>
            <person name="Doyle S."/>
            <person name="Anderson J.B."/>
            <person name="Grigoriev I.V."/>
            <person name="Gueldener U."/>
            <person name="Muensterkoetter M."/>
            <person name="Nagy L.G."/>
        </authorList>
    </citation>
    <scope>NUCLEOTIDE SEQUENCE [LARGE SCALE GENOMIC DNA]</scope>
    <source>
        <strain evidence="3">C18/9</strain>
    </source>
</reference>
<feature type="chain" id="PRO_5013261559" evidence="1">
    <location>
        <begin position="21"/>
        <end position="48"/>
    </location>
</feature>
<feature type="signal peptide" evidence="1">
    <location>
        <begin position="1"/>
        <end position="20"/>
    </location>
</feature>
<name>A0A284QK05_ARMOS</name>
<evidence type="ECO:0000313" key="2">
    <source>
        <dbReference type="EMBL" id="SJK96798.1"/>
    </source>
</evidence>
<organism evidence="2 3">
    <name type="scientific">Armillaria ostoyae</name>
    <name type="common">Armillaria root rot fungus</name>
    <dbReference type="NCBI Taxonomy" id="47428"/>
    <lineage>
        <taxon>Eukaryota</taxon>
        <taxon>Fungi</taxon>
        <taxon>Dikarya</taxon>
        <taxon>Basidiomycota</taxon>
        <taxon>Agaricomycotina</taxon>
        <taxon>Agaricomycetes</taxon>
        <taxon>Agaricomycetidae</taxon>
        <taxon>Agaricales</taxon>
        <taxon>Marasmiineae</taxon>
        <taxon>Physalacriaceae</taxon>
        <taxon>Armillaria</taxon>
    </lineage>
</organism>
<proteinExistence type="predicted"/>
<keyword evidence="3" id="KW-1185">Reference proteome</keyword>
<dbReference type="EMBL" id="FUEG01000001">
    <property type="protein sequence ID" value="SJK96798.1"/>
    <property type="molecule type" value="Genomic_DNA"/>
</dbReference>
<dbReference type="Proteomes" id="UP000219338">
    <property type="component" value="Unassembled WGS sequence"/>
</dbReference>
<evidence type="ECO:0000256" key="1">
    <source>
        <dbReference type="SAM" id="SignalP"/>
    </source>
</evidence>
<protein>
    <submittedName>
        <fullName evidence="2">Uncharacterized protein</fullName>
    </submittedName>
</protein>
<evidence type="ECO:0000313" key="3">
    <source>
        <dbReference type="Proteomes" id="UP000219338"/>
    </source>
</evidence>
<dbReference type="AlphaFoldDB" id="A0A284QK05"/>
<sequence>MQCKSLIAALLALSIVFVSAAPLPDLPGGADADVEDRSGCGTMVTTCY</sequence>
<accession>A0A284QK05</accession>
<gene>
    <name evidence="2" type="ORF">ARMOST_00044</name>
</gene>
<keyword evidence="1" id="KW-0732">Signal</keyword>